<gene>
    <name evidence="1" type="ORF">ANDA3_1277</name>
    <name evidence="2" type="ORF">DAR2_1147</name>
    <name evidence="3" type="ORF">DAR3_1143</name>
</gene>
<dbReference type="Gene3D" id="3.90.180.10">
    <property type="entry name" value="Medium-chain alcohol dehydrogenases, catalytic domain"/>
    <property type="match status" value="1"/>
</dbReference>
<name>A0A484UPB9_9ZZZZ</name>
<proteinExistence type="predicted"/>
<evidence type="ECO:0008006" key="4">
    <source>
        <dbReference type="Google" id="ProtNLM"/>
    </source>
</evidence>
<accession>A0A484UPB9</accession>
<reference evidence="3" key="1">
    <citation type="submission" date="2019-03" db="EMBL/GenBank/DDBJ databases">
        <authorList>
            <person name="Danneels B."/>
        </authorList>
    </citation>
    <scope>NUCLEOTIDE SEQUENCE</scope>
</reference>
<dbReference type="EMBL" id="CAADIC010000003">
    <property type="protein sequence ID" value="VFR24043.1"/>
    <property type="molecule type" value="Genomic_DNA"/>
</dbReference>
<protein>
    <recommendedName>
        <fullName evidence="4">Alcohol dehydrogenase</fullName>
    </recommendedName>
</protein>
<evidence type="ECO:0000313" key="1">
    <source>
        <dbReference type="EMBL" id="VFR24043.1"/>
    </source>
</evidence>
<dbReference type="Gene3D" id="3.40.50.720">
    <property type="entry name" value="NAD(P)-binding Rossmann-like Domain"/>
    <property type="match status" value="1"/>
</dbReference>
<organism evidence="3">
    <name type="scientific">plant metagenome</name>
    <dbReference type="NCBI Taxonomy" id="1297885"/>
    <lineage>
        <taxon>unclassified sequences</taxon>
        <taxon>metagenomes</taxon>
        <taxon>organismal metagenomes</taxon>
    </lineage>
</organism>
<sequence length="73" mass="8129">MNQTYIETYNNVSVLGSMWFDRSDIDTMVEMIGSGAVSLSHIENKSFRLDDVNEAVEFVGKRPGGFINVVVTP</sequence>
<dbReference type="EMBL" id="CAADIL010000003">
    <property type="protein sequence ID" value="VFR61891.1"/>
    <property type="molecule type" value="Genomic_DNA"/>
</dbReference>
<dbReference type="EMBL" id="CAADIJ010000028">
    <property type="protein sequence ID" value="VFR88323.1"/>
    <property type="molecule type" value="Genomic_DNA"/>
</dbReference>
<dbReference type="AlphaFoldDB" id="A0A484UPB9"/>
<evidence type="ECO:0000313" key="2">
    <source>
        <dbReference type="EMBL" id="VFR61891.1"/>
    </source>
</evidence>
<evidence type="ECO:0000313" key="3">
    <source>
        <dbReference type="EMBL" id="VFR88323.1"/>
    </source>
</evidence>